<keyword evidence="4 11" id="KW-0028">Amino-acid biosynthesis</keyword>
<evidence type="ECO:0000256" key="11">
    <source>
        <dbReference type="RuleBase" id="RU004517"/>
    </source>
</evidence>
<proteinExistence type="inferred from homology"/>
<dbReference type="GO" id="GO:0004084">
    <property type="term" value="F:branched-chain-amino-acid transaminase activity"/>
    <property type="evidence" value="ECO:0007669"/>
    <property type="project" value="UniProtKB-EC"/>
</dbReference>
<comment type="catalytic activity">
    <reaction evidence="11">
        <text>L-valine + 2-oxoglutarate = 3-methyl-2-oxobutanoate + L-glutamate</text>
        <dbReference type="Rhea" id="RHEA:24813"/>
        <dbReference type="ChEBI" id="CHEBI:11851"/>
        <dbReference type="ChEBI" id="CHEBI:16810"/>
        <dbReference type="ChEBI" id="CHEBI:29985"/>
        <dbReference type="ChEBI" id="CHEBI:57762"/>
        <dbReference type="EC" id="2.6.1.42"/>
    </reaction>
</comment>
<dbReference type="CDD" id="cd01557">
    <property type="entry name" value="BCAT_beta_family"/>
    <property type="match status" value="1"/>
</dbReference>
<comment type="catalytic activity">
    <reaction evidence="11">
        <text>L-isoleucine + 2-oxoglutarate = (S)-3-methyl-2-oxopentanoate + L-glutamate</text>
        <dbReference type="Rhea" id="RHEA:24801"/>
        <dbReference type="ChEBI" id="CHEBI:16810"/>
        <dbReference type="ChEBI" id="CHEBI:29985"/>
        <dbReference type="ChEBI" id="CHEBI:35146"/>
        <dbReference type="ChEBI" id="CHEBI:58045"/>
        <dbReference type="EC" id="2.6.1.42"/>
    </reaction>
</comment>
<dbReference type="NCBIfam" id="NF009897">
    <property type="entry name" value="PRK13357.1"/>
    <property type="match status" value="1"/>
</dbReference>
<evidence type="ECO:0000256" key="10">
    <source>
        <dbReference type="RuleBase" id="RU004516"/>
    </source>
</evidence>
<protein>
    <recommendedName>
        <fullName evidence="11">Branched-chain-amino-acid aminotransferase</fullName>
        <ecNumber evidence="11">2.6.1.42</ecNumber>
    </recommendedName>
</protein>
<evidence type="ECO:0000256" key="1">
    <source>
        <dbReference type="ARBA" id="ARBA00001933"/>
    </source>
</evidence>
<dbReference type="GO" id="GO:0009098">
    <property type="term" value="P:L-leucine biosynthetic process"/>
    <property type="evidence" value="ECO:0007669"/>
    <property type="project" value="TreeGrafter"/>
</dbReference>
<evidence type="ECO:0000256" key="2">
    <source>
        <dbReference type="ARBA" id="ARBA00009320"/>
    </source>
</evidence>
<dbReference type="InterPro" id="IPR036038">
    <property type="entry name" value="Aminotransferase-like"/>
</dbReference>
<sequence length="384" mass="41880">MTGEVVALPNIQPDRLQFIKTETPKAPPPSQSLMFGHTFTDHMLTIPWSSLEGWGVPKIEPYGPLSLEPSCTVLHYAQTIFEGMKAYRDEHGKVTLFRPDMNMKRMNTSAARIALPTFNGDAFLDLIKKLIHAERDWIPREPGHSLYIRPTMIGTQKFIGVAPPSEALLFVICSPVGPYYPDGFKPIALYGTTEYIRAAPGGTGAYKLGVNYAPGVMPQKQAAKMGYAQNLWLHGPEHYLTEVGTMNMFVVLKKNDGTIELVTPPLDGMILPGVTRDSVLALARGHASGSYKISDLPDKLVVSERPITMVEIQEAEASGALVELFGSGTAAVISPVNRIGYLGKDIHIPTGEDGMGPVSRPIWTELVGRQMGTIPSDWSVPVTA</sequence>
<dbReference type="PROSITE" id="PS00770">
    <property type="entry name" value="AA_TRANSFER_CLASS_4"/>
    <property type="match status" value="1"/>
</dbReference>
<evidence type="ECO:0000256" key="3">
    <source>
        <dbReference type="ARBA" id="ARBA00022576"/>
    </source>
</evidence>
<dbReference type="PANTHER" id="PTHR11825">
    <property type="entry name" value="SUBGROUP IIII AMINOTRANSFERASE"/>
    <property type="match status" value="1"/>
</dbReference>
<organism evidence="12 13">
    <name type="scientific">Gymnopus androsaceus JB14</name>
    <dbReference type="NCBI Taxonomy" id="1447944"/>
    <lineage>
        <taxon>Eukaryota</taxon>
        <taxon>Fungi</taxon>
        <taxon>Dikarya</taxon>
        <taxon>Basidiomycota</taxon>
        <taxon>Agaricomycotina</taxon>
        <taxon>Agaricomycetes</taxon>
        <taxon>Agaricomycetidae</taxon>
        <taxon>Agaricales</taxon>
        <taxon>Marasmiineae</taxon>
        <taxon>Omphalotaceae</taxon>
        <taxon>Gymnopus</taxon>
    </lineage>
</organism>
<dbReference type="InterPro" id="IPR033939">
    <property type="entry name" value="BCAT_family"/>
</dbReference>
<dbReference type="PIRSF" id="PIRSF006468">
    <property type="entry name" value="BCAT1"/>
    <property type="match status" value="1"/>
</dbReference>
<dbReference type="Gene3D" id="3.30.470.10">
    <property type="match status" value="1"/>
</dbReference>
<keyword evidence="13" id="KW-1185">Reference proteome</keyword>
<dbReference type="InterPro" id="IPR018300">
    <property type="entry name" value="Aminotrans_IV_CS"/>
</dbReference>
<evidence type="ECO:0000313" key="12">
    <source>
        <dbReference type="EMBL" id="KAE9410855.1"/>
    </source>
</evidence>
<evidence type="ECO:0000256" key="4">
    <source>
        <dbReference type="ARBA" id="ARBA00022605"/>
    </source>
</evidence>
<evidence type="ECO:0000256" key="7">
    <source>
        <dbReference type="ARBA" id="ARBA00023304"/>
    </source>
</evidence>
<gene>
    <name evidence="12" type="ORF">BT96DRAFT_846595</name>
</gene>
<evidence type="ECO:0000313" key="13">
    <source>
        <dbReference type="Proteomes" id="UP000799118"/>
    </source>
</evidence>
<dbReference type="InterPro" id="IPR043131">
    <property type="entry name" value="BCAT-like_N"/>
</dbReference>
<dbReference type="FunFam" id="3.20.10.10:FF:000004">
    <property type="entry name" value="Branched-chain-amino-acid aminotransferase"/>
    <property type="match status" value="1"/>
</dbReference>
<dbReference type="EMBL" id="ML769384">
    <property type="protein sequence ID" value="KAE9410855.1"/>
    <property type="molecule type" value="Genomic_DNA"/>
</dbReference>
<keyword evidence="7 11" id="KW-0100">Branched-chain amino acid biosynthesis</keyword>
<dbReference type="FunFam" id="3.30.470.10:FF:000005">
    <property type="entry name" value="Branched-chain-amino-acid aminotransferase"/>
    <property type="match status" value="1"/>
</dbReference>
<dbReference type="AlphaFoldDB" id="A0A6A4IS17"/>
<keyword evidence="3 11" id="KW-0032">Aminotransferase</keyword>
<evidence type="ECO:0000256" key="8">
    <source>
        <dbReference type="PIRSR" id="PIRSR006468-1"/>
    </source>
</evidence>
<dbReference type="InterPro" id="IPR001544">
    <property type="entry name" value="Aminotrans_IV"/>
</dbReference>
<dbReference type="InterPro" id="IPR043132">
    <property type="entry name" value="BCAT-like_C"/>
</dbReference>
<evidence type="ECO:0000256" key="6">
    <source>
        <dbReference type="ARBA" id="ARBA00022898"/>
    </source>
</evidence>
<dbReference type="GO" id="GO:0009099">
    <property type="term" value="P:L-valine biosynthetic process"/>
    <property type="evidence" value="ECO:0007669"/>
    <property type="project" value="TreeGrafter"/>
</dbReference>
<keyword evidence="5 11" id="KW-0808">Transferase</keyword>
<dbReference type="NCBIfam" id="TIGR01123">
    <property type="entry name" value="ilvE_II"/>
    <property type="match status" value="1"/>
</dbReference>
<dbReference type="Pfam" id="PF01063">
    <property type="entry name" value="Aminotran_4"/>
    <property type="match status" value="1"/>
</dbReference>
<reference evidence="12" key="1">
    <citation type="journal article" date="2019" name="Environ. Microbiol.">
        <title>Fungal ecological strategies reflected in gene transcription - a case study of two litter decomposers.</title>
        <authorList>
            <person name="Barbi F."/>
            <person name="Kohler A."/>
            <person name="Barry K."/>
            <person name="Baskaran P."/>
            <person name="Daum C."/>
            <person name="Fauchery L."/>
            <person name="Ihrmark K."/>
            <person name="Kuo A."/>
            <person name="LaButti K."/>
            <person name="Lipzen A."/>
            <person name="Morin E."/>
            <person name="Grigoriev I.V."/>
            <person name="Henrissat B."/>
            <person name="Lindahl B."/>
            <person name="Martin F."/>
        </authorList>
    </citation>
    <scope>NUCLEOTIDE SEQUENCE</scope>
    <source>
        <strain evidence="12">JB14</strain>
    </source>
</reference>
<dbReference type="Proteomes" id="UP000799118">
    <property type="component" value="Unassembled WGS sequence"/>
</dbReference>
<dbReference type="Gene3D" id="3.20.10.10">
    <property type="entry name" value="D-amino Acid Aminotransferase, subunit A, domain 2"/>
    <property type="match status" value="1"/>
</dbReference>
<dbReference type="PANTHER" id="PTHR11825:SF44">
    <property type="entry name" value="BRANCHED-CHAIN-AMINO-ACID AMINOTRANSFERASE"/>
    <property type="match status" value="1"/>
</dbReference>
<dbReference type="GO" id="GO:0005739">
    <property type="term" value="C:mitochondrion"/>
    <property type="evidence" value="ECO:0007669"/>
    <property type="project" value="TreeGrafter"/>
</dbReference>
<evidence type="ECO:0000256" key="9">
    <source>
        <dbReference type="RuleBase" id="RU004106"/>
    </source>
</evidence>
<dbReference type="InterPro" id="IPR005786">
    <property type="entry name" value="B_amino_transII"/>
</dbReference>
<comment type="similarity">
    <text evidence="2 9">Belongs to the class-IV pyridoxal-phosphate-dependent aminotransferase family.</text>
</comment>
<comment type="catalytic activity">
    <reaction evidence="11">
        <text>L-leucine + 2-oxoglutarate = 4-methyl-2-oxopentanoate + L-glutamate</text>
        <dbReference type="Rhea" id="RHEA:18321"/>
        <dbReference type="ChEBI" id="CHEBI:16810"/>
        <dbReference type="ChEBI" id="CHEBI:17865"/>
        <dbReference type="ChEBI" id="CHEBI:29985"/>
        <dbReference type="ChEBI" id="CHEBI:57427"/>
        <dbReference type="EC" id="2.6.1.42"/>
    </reaction>
</comment>
<accession>A0A6A4IS17</accession>
<dbReference type="EC" id="2.6.1.42" evidence="11"/>
<comment type="cofactor">
    <cofactor evidence="1 10">
        <name>pyridoxal 5'-phosphate</name>
        <dbReference type="ChEBI" id="CHEBI:597326"/>
    </cofactor>
</comment>
<evidence type="ECO:0000256" key="5">
    <source>
        <dbReference type="ARBA" id="ARBA00022679"/>
    </source>
</evidence>
<keyword evidence="6 10" id="KW-0663">Pyridoxal phosphate</keyword>
<feature type="modified residue" description="N6-(pyridoxal phosphate)lysine" evidence="8">
    <location>
        <position position="207"/>
    </location>
</feature>
<dbReference type="SUPFAM" id="SSF56752">
    <property type="entry name" value="D-aminoacid aminotransferase-like PLP-dependent enzymes"/>
    <property type="match status" value="1"/>
</dbReference>
<dbReference type="OrthoDB" id="1732691at2759"/>
<name>A0A6A4IS17_9AGAR</name>